<reference evidence="2" key="1">
    <citation type="submission" date="2017-11" db="EMBL/GenBank/DDBJ databases">
        <authorList>
            <person name="Lima N.C."/>
            <person name="Parody-Merino A.M."/>
            <person name="Battley P.F."/>
            <person name="Fidler A.E."/>
            <person name="Prosdocimi F."/>
        </authorList>
    </citation>
    <scope>NUCLEOTIDE SEQUENCE [LARGE SCALE GENOMIC DNA]</scope>
</reference>
<accession>A0A2I0T6N3</accession>
<dbReference type="AlphaFoldDB" id="A0A2I0T6N3"/>
<dbReference type="SUPFAM" id="SSF52058">
    <property type="entry name" value="L domain-like"/>
    <property type="match status" value="1"/>
</dbReference>
<dbReference type="GO" id="GO:0016301">
    <property type="term" value="F:kinase activity"/>
    <property type="evidence" value="ECO:0007669"/>
    <property type="project" value="UniProtKB-KW"/>
</dbReference>
<evidence type="ECO:0000313" key="2">
    <source>
        <dbReference type="Proteomes" id="UP000233556"/>
    </source>
</evidence>
<dbReference type="EMBL" id="KZ517084">
    <property type="protein sequence ID" value="PKU29449.1"/>
    <property type="molecule type" value="Genomic_DNA"/>
</dbReference>
<proteinExistence type="predicted"/>
<keyword evidence="2" id="KW-1185">Reference proteome</keyword>
<dbReference type="InterPro" id="IPR036941">
    <property type="entry name" value="Rcpt_L-dom_sf"/>
</dbReference>
<organism evidence="1 2">
    <name type="scientific">Limosa lapponica baueri</name>
    <dbReference type="NCBI Taxonomy" id="1758121"/>
    <lineage>
        <taxon>Eukaryota</taxon>
        <taxon>Metazoa</taxon>
        <taxon>Chordata</taxon>
        <taxon>Craniata</taxon>
        <taxon>Vertebrata</taxon>
        <taxon>Euteleostomi</taxon>
        <taxon>Archelosauria</taxon>
        <taxon>Archosauria</taxon>
        <taxon>Dinosauria</taxon>
        <taxon>Saurischia</taxon>
        <taxon>Theropoda</taxon>
        <taxon>Coelurosauria</taxon>
        <taxon>Aves</taxon>
        <taxon>Neognathae</taxon>
        <taxon>Neoaves</taxon>
        <taxon>Charadriiformes</taxon>
        <taxon>Scolopacidae</taxon>
        <taxon>Limosa</taxon>
    </lineage>
</organism>
<gene>
    <name evidence="1" type="ORF">llap_20247</name>
</gene>
<sequence>MHSTSWVKDDSVLRVRQYLTTDPHHLGDDGEDVALSAYKDASALMEADLENEGIISMHCVIEILNGGVYVGQNKFLCFADTIHWQDIVRNPWASNFTLVPTNGSSGCFHCHISVKKPVEKAMAS</sequence>
<dbReference type="OrthoDB" id="6219513at2759"/>
<dbReference type="Gene3D" id="3.80.20.20">
    <property type="entry name" value="Receptor L-domain"/>
    <property type="match status" value="1"/>
</dbReference>
<keyword evidence="1" id="KW-0675">Receptor</keyword>
<dbReference type="Proteomes" id="UP000233556">
    <property type="component" value="Unassembled WGS sequence"/>
</dbReference>
<name>A0A2I0T6N3_LIMLA</name>
<reference evidence="2" key="2">
    <citation type="submission" date="2017-12" db="EMBL/GenBank/DDBJ databases">
        <title>Genome sequence of the Bar-tailed Godwit (Limosa lapponica baueri).</title>
        <authorList>
            <person name="Lima N.C.B."/>
            <person name="Parody-Merino A.M."/>
            <person name="Battley P.F."/>
            <person name="Fidler A.E."/>
            <person name="Prosdocimi F."/>
        </authorList>
    </citation>
    <scope>NUCLEOTIDE SEQUENCE [LARGE SCALE GENOMIC DNA]</scope>
</reference>
<protein>
    <submittedName>
        <fullName evidence="1">Receptor tyrosine-protein kinase erbb-4</fullName>
    </submittedName>
</protein>
<evidence type="ECO:0000313" key="1">
    <source>
        <dbReference type="EMBL" id="PKU29449.1"/>
    </source>
</evidence>
<keyword evidence="1" id="KW-0418">Kinase</keyword>
<keyword evidence="1" id="KW-0808">Transferase</keyword>